<dbReference type="PANTHER" id="PTHR34699">
    <property type="match status" value="1"/>
</dbReference>
<dbReference type="Gene3D" id="3.90.950.10">
    <property type="match status" value="1"/>
</dbReference>
<sequence length="210" mass="23737">MSKLEDTEKKEISFSILFPSVKTVVVGTTSPLKLGAIEESFQCKANKLMLVGKPIPSQVDDQPVGEAKTKEGAMNRCNGSIVEVPFADMWIGIESGMMNDPNNPKRWIDKACYYIAVLKSGAKVNIENNKSKFKAENHPNWFDTYTCWSDELEIPSKDAEDCLNKDGKSAHKTWSPLKDPHIEICKRSRKLFLRDGLNQWLKEIQSRRGT</sequence>
<reference evidence="14 15" key="1">
    <citation type="journal article" date="2013" name="Curr. Biol.">
        <title>The Genome of the Foraminiferan Reticulomyxa filosa.</title>
        <authorList>
            <person name="Glockner G."/>
            <person name="Hulsmann N."/>
            <person name="Schleicher M."/>
            <person name="Noegel A.A."/>
            <person name="Eichinger L."/>
            <person name="Gallinger C."/>
            <person name="Pawlowski J."/>
            <person name="Sierra R."/>
            <person name="Euteneuer U."/>
            <person name="Pillet L."/>
            <person name="Moustafa A."/>
            <person name="Platzer M."/>
            <person name="Groth M."/>
            <person name="Szafranski K."/>
            <person name="Schliwa M."/>
        </authorList>
    </citation>
    <scope>NUCLEOTIDE SEQUENCE [LARGE SCALE GENOMIC DNA]</scope>
</reference>
<dbReference type="PROSITE" id="PS01180">
    <property type="entry name" value="CUB"/>
    <property type="match status" value="1"/>
</dbReference>
<dbReference type="GO" id="GO:0006772">
    <property type="term" value="P:thiamine metabolic process"/>
    <property type="evidence" value="ECO:0007669"/>
    <property type="project" value="TreeGrafter"/>
</dbReference>
<name>X6N886_RETFI</name>
<proteinExistence type="predicted"/>
<protein>
    <recommendedName>
        <fullName evidence="10">inosine/xanthosine triphosphatase</fullName>
        <ecNumber evidence="10">3.6.1.73</ecNumber>
    </recommendedName>
</protein>
<evidence type="ECO:0000256" key="1">
    <source>
        <dbReference type="ARBA" id="ARBA00001936"/>
    </source>
</evidence>
<dbReference type="InterPro" id="IPR029001">
    <property type="entry name" value="ITPase-like_fam"/>
</dbReference>
<evidence type="ECO:0000256" key="9">
    <source>
        <dbReference type="ARBA" id="ARBA00023211"/>
    </source>
</evidence>
<evidence type="ECO:0000256" key="10">
    <source>
        <dbReference type="ARBA" id="ARBA00038901"/>
    </source>
</evidence>
<feature type="domain" description="CUB" evidence="13">
    <location>
        <begin position="77"/>
        <end position="154"/>
    </location>
</feature>
<gene>
    <name evidence="14" type="ORF">RFI_15077</name>
</gene>
<comment type="caution">
    <text evidence="14">The sequence shown here is derived from an EMBL/GenBank/DDBJ whole genome shotgun (WGS) entry which is preliminary data.</text>
</comment>
<comment type="cofactor">
    <cofactor evidence="2">
        <name>Mg(2+)</name>
        <dbReference type="ChEBI" id="CHEBI:18420"/>
    </cofactor>
</comment>
<dbReference type="OMA" id="PHIEICK"/>
<evidence type="ECO:0000256" key="4">
    <source>
        <dbReference type="ARBA" id="ARBA00022741"/>
    </source>
</evidence>
<evidence type="ECO:0000256" key="11">
    <source>
        <dbReference type="ARBA" id="ARBA00048174"/>
    </source>
</evidence>
<keyword evidence="8" id="KW-1015">Disulfide bond</keyword>
<comment type="catalytic activity">
    <reaction evidence="12">
        <text>XTP + H2O = XDP + phosphate + H(+)</text>
        <dbReference type="Rhea" id="RHEA:28406"/>
        <dbReference type="ChEBI" id="CHEBI:15377"/>
        <dbReference type="ChEBI" id="CHEBI:15378"/>
        <dbReference type="ChEBI" id="CHEBI:43474"/>
        <dbReference type="ChEBI" id="CHEBI:59884"/>
        <dbReference type="ChEBI" id="CHEBI:61314"/>
        <dbReference type="EC" id="3.6.1.73"/>
    </reaction>
</comment>
<keyword evidence="6" id="KW-0460">Magnesium</keyword>
<comment type="catalytic activity">
    <reaction evidence="11">
        <text>ITP + H2O = IDP + phosphate + H(+)</text>
        <dbReference type="Rhea" id="RHEA:28330"/>
        <dbReference type="ChEBI" id="CHEBI:15377"/>
        <dbReference type="ChEBI" id="CHEBI:15378"/>
        <dbReference type="ChEBI" id="CHEBI:43474"/>
        <dbReference type="ChEBI" id="CHEBI:58280"/>
        <dbReference type="ChEBI" id="CHEBI:61402"/>
        <dbReference type="EC" id="3.6.1.73"/>
    </reaction>
</comment>
<dbReference type="Pfam" id="PF01931">
    <property type="entry name" value="NTPase_I-T"/>
    <property type="match status" value="1"/>
</dbReference>
<evidence type="ECO:0000256" key="12">
    <source>
        <dbReference type="ARBA" id="ARBA00048781"/>
    </source>
</evidence>
<evidence type="ECO:0000256" key="6">
    <source>
        <dbReference type="ARBA" id="ARBA00022842"/>
    </source>
</evidence>
<dbReference type="EC" id="3.6.1.73" evidence="10"/>
<accession>X6N886</accession>
<evidence type="ECO:0000259" key="13">
    <source>
        <dbReference type="PROSITE" id="PS01180"/>
    </source>
</evidence>
<organism evidence="14 15">
    <name type="scientific">Reticulomyxa filosa</name>
    <dbReference type="NCBI Taxonomy" id="46433"/>
    <lineage>
        <taxon>Eukaryota</taxon>
        <taxon>Sar</taxon>
        <taxon>Rhizaria</taxon>
        <taxon>Retaria</taxon>
        <taxon>Foraminifera</taxon>
        <taxon>Monothalamids</taxon>
        <taxon>Reticulomyxidae</taxon>
        <taxon>Reticulomyxa</taxon>
    </lineage>
</organism>
<evidence type="ECO:0000256" key="5">
    <source>
        <dbReference type="ARBA" id="ARBA00022801"/>
    </source>
</evidence>
<comment type="cofactor">
    <cofactor evidence="1">
        <name>Mn(2+)</name>
        <dbReference type="ChEBI" id="CHEBI:29035"/>
    </cofactor>
</comment>
<dbReference type="OrthoDB" id="300709at2759"/>
<dbReference type="PANTHER" id="PTHR34699:SF2">
    <property type="entry name" value="NON-CANONICAL PURINE NTP PHOSPHATASE_PRRC1 DOMAIN-CONTAINING PROTEIN"/>
    <property type="match status" value="1"/>
</dbReference>
<keyword evidence="7" id="KW-0546">Nucleotide metabolism</keyword>
<keyword evidence="9" id="KW-0464">Manganese</keyword>
<dbReference type="InterPro" id="IPR050299">
    <property type="entry name" value="YjjX_NTPase"/>
</dbReference>
<dbReference type="GO" id="GO:0000166">
    <property type="term" value="F:nucleotide binding"/>
    <property type="evidence" value="ECO:0007669"/>
    <property type="project" value="UniProtKB-KW"/>
</dbReference>
<dbReference type="InterPro" id="IPR026533">
    <property type="entry name" value="NTPase/PRRC1"/>
</dbReference>
<dbReference type="SUPFAM" id="SSF52972">
    <property type="entry name" value="ITPase-like"/>
    <property type="match status" value="1"/>
</dbReference>
<evidence type="ECO:0000313" key="14">
    <source>
        <dbReference type="EMBL" id="ETO22128.1"/>
    </source>
</evidence>
<evidence type="ECO:0000256" key="2">
    <source>
        <dbReference type="ARBA" id="ARBA00001946"/>
    </source>
</evidence>
<evidence type="ECO:0000256" key="7">
    <source>
        <dbReference type="ARBA" id="ARBA00023080"/>
    </source>
</evidence>
<keyword evidence="15" id="KW-1185">Reference proteome</keyword>
<evidence type="ECO:0000256" key="3">
    <source>
        <dbReference type="ARBA" id="ARBA00022723"/>
    </source>
</evidence>
<dbReference type="Proteomes" id="UP000023152">
    <property type="component" value="Unassembled WGS sequence"/>
</dbReference>
<dbReference type="InterPro" id="IPR000859">
    <property type="entry name" value="CUB_dom"/>
</dbReference>
<keyword evidence="3" id="KW-0479">Metal-binding</keyword>
<keyword evidence="4" id="KW-0547">Nucleotide-binding</keyword>
<dbReference type="GO" id="GO:0046872">
    <property type="term" value="F:metal ion binding"/>
    <property type="evidence" value="ECO:0007669"/>
    <property type="project" value="UniProtKB-KW"/>
</dbReference>
<keyword evidence="5" id="KW-0378">Hydrolase</keyword>
<evidence type="ECO:0000313" key="15">
    <source>
        <dbReference type="Proteomes" id="UP000023152"/>
    </source>
</evidence>
<dbReference type="EMBL" id="ASPP01011018">
    <property type="protein sequence ID" value="ETO22128.1"/>
    <property type="molecule type" value="Genomic_DNA"/>
</dbReference>
<evidence type="ECO:0000256" key="8">
    <source>
        <dbReference type="ARBA" id="ARBA00023157"/>
    </source>
</evidence>
<dbReference type="GO" id="GO:0009117">
    <property type="term" value="P:nucleotide metabolic process"/>
    <property type="evidence" value="ECO:0007669"/>
    <property type="project" value="UniProtKB-KW"/>
</dbReference>
<dbReference type="AlphaFoldDB" id="X6N886"/>
<dbReference type="GO" id="GO:0103023">
    <property type="term" value="F:ITPase activity"/>
    <property type="evidence" value="ECO:0007669"/>
    <property type="project" value="UniProtKB-EC"/>
</dbReference>